<dbReference type="InterPro" id="IPR013498">
    <property type="entry name" value="Topo_IA_Znf"/>
</dbReference>
<protein>
    <recommendedName>
        <fullName evidence="10">DNA topoisomerase 1</fullName>
        <ecNumber evidence="10">5.6.2.1</ecNumber>
    </recommendedName>
    <alternativeName>
        <fullName evidence="10">DNA topoisomerase I</fullName>
    </alternativeName>
</protein>
<dbReference type="InterPro" id="IPR013826">
    <property type="entry name" value="Topo_IA_cen_sub3"/>
</dbReference>
<dbReference type="SMART" id="SM00436">
    <property type="entry name" value="TOP1Bc"/>
    <property type="match status" value="1"/>
</dbReference>
<evidence type="ECO:0000256" key="6">
    <source>
        <dbReference type="ARBA" id="ARBA00022842"/>
    </source>
</evidence>
<feature type="domain" description="Toprim" evidence="11">
    <location>
        <begin position="1"/>
        <end position="119"/>
    </location>
</feature>
<evidence type="ECO:0000259" key="11">
    <source>
        <dbReference type="PROSITE" id="PS50880"/>
    </source>
</evidence>
<dbReference type="GO" id="GO:0003677">
    <property type="term" value="F:DNA binding"/>
    <property type="evidence" value="ECO:0007669"/>
    <property type="project" value="UniProtKB-KW"/>
</dbReference>
<dbReference type="HAMAP" id="MF_00952">
    <property type="entry name" value="Topoisom_1_prok"/>
    <property type="match status" value="1"/>
</dbReference>
<evidence type="ECO:0000313" key="14">
    <source>
        <dbReference type="Proteomes" id="UP000176404"/>
    </source>
</evidence>
<dbReference type="Gene3D" id="3.40.50.140">
    <property type="match status" value="1"/>
</dbReference>
<dbReference type="Pfam" id="PF01396">
    <property type="entry name" value="Zn_ribbon_Top1"/>
    <property type="match status" value="2"/>
</dbReference>
<dbReference type="SMART" id="SM00437">
    <property type="entry name" value="TOP1Ac"/>
    <property type="match status" value="1"/>
</dbReference>
<dbReference type="InterPro" id="IPR013497">
    <property type="entry name" value="Topo_IA_cen"/>
</dbReference>
<dbReference type="AlphaFoldDB" id="A0A1F8B6Q3"/>
<dbReference type="SUPFAM" id="SSF56712">
    <property type="entry name" value="Prokaryotic type I DNA topoisomerase"/>
    <property type="match status" value="1"/>
</dbReference>
<dbReference type="InterPro" id="IPR023405">
    <property type="entry name" value="Topo_IA_core_domain"/>
</dbReference>
<dbReference type="InterPro" id="IPR023406">
    <property type="entry name" value="Topo_IA_AS"/>
</dbReference>
<dbReference type="Gene3D" id="2.70.20.10">
    <property type="entry name" value="Topoisomerase I, domain 3"/>
    <property type="match status" value="1"/>
</dbReference>
<proteinExistence type="inferred from homology"/>
<dbReference type="PANTHER" id="PTHR42785">
    <property type="entry name" value="DNA TOPOISOMERASE, TYPE IA, CORE"/>
    <property type="match status" value="1"/>
</dbReference>
<sequence length="704" mass="81110">MNLIIVESPTKARTLSRFLGKDYSLEATYGHIKDLPKSTLGVDVEHNFKPEHVVVEKREKEIKRLREQATKADKIYLATDPDREGEAIAKHVEEVIRGQEPEVNKKTKSKLKPLSSNLLIRRIVFHEITKEALEEAIEHPRSVDKNLVNAQIARRVLDRLVGYKLSPLLWKKVRRGLSAGRVQTVTVRLIVEREREIAAFKQEEYWEIYCNLKTQISKLKTEEFIVKLIKFDDKRAEIKNKKEAGIVVFDLEKSDYKIADVIKKEIRKNPYPPFTTSTMAQAAARLYHWSSKKTMSVAQSLYEQGLITYHRTDSTYLAQTAVDKVRKFIEKEYGGQYLPDKARFYKVRSKVAQEAHEAIRPTNIGMTNDKFQMTNGRFVSDAKVLYGLIWKKFVACQMVDSIFDETVINVQAKTTPEVKDLPTSRVYVLRASGQVMKFDGWRKVIPLSKYEEPGLPMVGKDEALDLVKVLSEQKFTEPPPRYNEASLIKTLEKLGIGRPSTYAPTISTIQVRQYVEKDEGKFKPTPVGLTVNDFLIGNFESIFDYQFTAQMEDDLDNVAKGNRKWQEMMGEFYSPFEKKLESVEKKAKRVEIPVEKLGKKCPKCKDGELVVRVGRFGKFVSCSRFPDCDYKEKYLEKIGMKCPDCKKGDVIVKTTKRRRKFYGCSSYPTCKWASWNKPEIKGATEKDKEIKKKTLSKLYAPCND</sequence>
<keyword evidence="8 10" id="KW-0238">DNA-binding</keyword>
<dbReference type="PROSITE" id="PS50880">
    <property type="entry name" value="TOPRIM"/>
    <property type="match status" value="1"/>
</dbReference>
<dbReference type="CDD" id="cd03363">
    <property type="entry name" value="TOPRIM_TopoIA_TopoI"/>
    <property type="match status" value="1"/>
</dbReference>
<evidence type="ECO:0000259" key="12">
    <source>
        <dbReference type="PROSITE" id="PS52039"/>
    </source>
</evidence>
<comment type="subunit">
    <text evidence="10">Monomer.</text>
</comment>
<feature type="site" description="Interaction with DNA" evidence="10">
    <location>
        <position position="155"/>
    </location>
</feature>
<dbReference type="GO" id="GO:0008270">
    <property type="term" value="F:zinc ion binding"/>
    <property type="evidence" value="ECO:0007669"/>
    <property type="project" value="UniProtKB-KW"/>
</dbReference>
<evidence type="ECO:0000256" key="2">
    <source>
        <dbReference type="ARBA" id="ARBA00009446"/>
    </source>
</evidence>
<feature type="site" description="Interaction with DNA" evidence="10">
    <location>
        <position position="512"/>
    </location>
</feature>
<dbReference type="InterPro" id="IPR000380">
    <property type="entry name" value="Topo_IA"/>
</dbReference>
<evidence type="ECO:0000256" key="7">
    <source>
        <dbReference type="ARBA" id="ARBA00023029"/>
    </source>
</evidence>
<reference evidence="13 14" key="1">
    <citation type="journal article" date="2016" name="Nat. Commun.">
        <title>Thousands of microbial genomes shed light on interconnected biogeochemical processes in an aquifer system.</title>
        <authorList>
            <person name="Anantharaman K."/>
            <person name="Brown C.T."/>
            <person name="Hug L.A."/>
            <person name="Sharon I."/>
            <person name="Castelle C.J."/>
            <person name="Probst A.J."/>
            <person name="Thomas B.C."/>
            <person name="Singh A."/>
            <person name="Wilkins M.J."/>
            <person name="Karaoz U."/>
            <person name="Brodie E.L."/>
            <person name="Williams K.H."/>
            <person name="Hubbard S.S."/>
            <person name="Banfield J.F."/>
        </authorList>
    </citation>
    <scope>NUCLEOTIDE SEQUENCE [LARGE SCALE GENOMIC DNA]</scope>
</reference>
<dbReference type="Proteomes" id="UP000176404">
    <property type="component" value="Unassembled WGS sequence"/>
</dbReference>
<dbReference type="Pfam" id="PF01751">
    <property type="entry name" value="Toprim"/>
    <property type="match status" value="1"/>
</dbReference>
<feature type="site" description="Interaction with DNA" evidence="10">
    <location>
        <position position="311"/>
    </location>
</feature>
<dbReference type="EMBL" id="MGHD01000018">
    <property type="protein sequence ID" value="OGM59610.1"/>
    <property type="molecule type" value="Genomic_DNA"/>
</dbReference>
<feature type="domain" description="Topo IA-type catalytic" evidence="12">
    <location>
        <begin position="144"/>
        <end position="580"/>
    </location>
</feature>
<dbReference type="InterPro" id="IPR013825">
    <property type="entry name" value="Topo_IA_cen_sub2"/>
</dbReference>
<dbReference type="InterPro" id="IPR034149">
    <property type="entry name" value="TOPRIM_TopoI"/>
</dbReference>
<feature type="active site" description="O-(5'-phospho-DNA)-tyrosine intermediate" evidence="10">
    <location>
        <position position="309"/>
    </location>
</feature>
<name>A0A1F8B6Q3_9BACT</name>
<keyword evidence="5" id="KW-0862">Zinc</keyword>
<feature type="site" description="Interaction with DNA" evidence="10">
    <location>
        <position position="31"/>
    </location>
</feature>
<keyword evidence="6" id="KW-0460">Magnesium</keyword>
<evidence type="ECO:0000256" key="8">
    <source>
        <dbReference type="ARBA" id="ARBA00023125"/>
    </source>
</evidence>
<gene>
    <name evidence="10" type="primary">topA</name>
    <name evidence="13" type="ORF">A2892_04670</name>
</gene>
<feature type="site" description="Interaction with DNA" evidence="10">
    <location>
        <position position="163"/>
    </location>
</feature>
<dbReference type="PANTHER" id="PTHR42785:SF1">
    <property type="entry name" value="DNA TOPOISOMERASE"/>
    <property type="match status" value="1"/>
</dbReference>
<evidence type="ECO:0000256" key="9">
    <source>
        <dbReference type="ARBA" id="ARBA00023235"/>
    </source>
</evidence>
<dbReference type="SUPFAM" id="SSF57783">
    <property type="entry name" value="Zinc beta-ribbon"/>
    <property type="match status" value="1"/>
</dbReference>
<feature type="site" description="Interaction with DNA" evidence="10">
    <location>
        <position position="170"/>
    </location>
</feature>
<dbReference type="PRINTS" id="PR00417">
    <property type="entry name" value="PRTPISMRASEI"/>
</dbReference>
<dbReference type="GO" id="GO:0005694">
    <property type="term" value="C:chromosome"/>
    <property type="evidence" value="ECO:0007669"/>
    <property type="project" value="InterPro"/>
</dbReference>
<dbReference type="GO" id="GO:0003917">
    <property type="term" value="F:DNA topoisomerase type I (single strand cut, ATP-independent) activity"/>
    <property type="evidence" value="ECO:0007669"/>
    <property type="project" value="UniProtKB-UniRule"/>
</dbReference>
<dbReference type="InterPro" id="IPR003601">
    <property type="entry name" value="Topo_IA_2"/>
</dbReference>
<dbReference type="PROSITE" id="PS52039">
    <property type="entry name" value="TOPO_IA_2"/>
    <property type="match status" value="1"/>
</dbReference>
<dbReference type="InterPro" id="IPR005733">
    <property type="entry name" value="TopoI_bac-type"/>
</dbReference>
<dbReference type="Gene3D" id="1.10.460.10">
    <property type="entry name" value="Topoisomerase I, domain 2"/>
    <property type="match status" value="1"/>
</dbReference>
<dbReference type="PROSITE" id="PS00396">
    <property type="entry name" value="TOPO_IA_1"/>
    <property type="match status" value="1"/>
</dbReference>
<keyword evidence="4" id="KW-0863">Zinc-finger</keyword>
<feature type="region of interest" description="Interaction with DNA" evidence="10">
    <location>
        <begin position="178"/>
        <end position="183"/>
    </location>
</feature>
<organism evidence="13 14">
    <name type="scientific">Candidatus Woesebacteria bacterium RIFCSPLOWO2_01_FULL_39_10b</name>
    <dbReference type="NCBI Taxonomy" id="1802517"/>
    <lineage>
        <taxon>Bacteria</taxon>
        <taxon>Candidatus Woeseibacteriota</taxon>
    </lineage>
</organism>
<evidence type="ECO:0000256" key="3">
    <source>
        <dbReference type="ARBA" id="ARBA00022723"/>
    </source>
</evidence>
<evidence type="ECO:0000256" key="5">
    <source>
        <dbReference type="ARBA" id="ARBA00022833"/>
    </source>
</evidence>
<dbReference type="InterPro" id="IPR003602">
    <property type="entry name" value="Topo_IA_DNA-bd_dom"/>
</dbReference>
<dbReference type="InterPro" id="IPR013824">
    <property type="entry name" value="Topo_IA_cen_sub1"/>
</dbReference>
<dbReference type="EC" id="5.6.2.1" evidence="10"/>
<evidence type="ECO:0000313" key="13">
    <source>
        <dbReference type="EMBL" id="OGM59610.1"/>
    </source>
</evidence>
<dbReference type="Gene3D" id="1.10.290.10">
    <property type="entry name" value="Topoisomerase I, domain 4"/>
    <property type="match status" value="1"/>
</dbReference>
<evidence type="ECO:0000256" key="10">
    <source>
        <dbReference type="HAMAP-Rule" id="MF_00952"/>
    </source>
</evidence>
<dbReference type="NCBIfam" id="TIGR01051">
    <property type="entry name" value="topA_bact"/>
    <property type="match status" value="1"/>
</dbReference>
<dbReference type="CDD" id="cd00186">
    <property type="entry name" value="TOP1Ac"/>
    <property type="match status" value="1"/>
</dbReference>
<dbReference type="Gene3D" id="3.30.65.10">
    <property type="entry name" value="Bacterial Topoisomerase I, domain 1"/>
    <property type="match status" value="2"/>
</dbReference>
<keyword evidence="3" id="KW-0479">Metal-binding</keyword>
<feature type="site" description="Interaction with DNA" evidence="10">
    <location>
        <position position="158"/>
    </location>
</feature>
<comment type="function">
    <text evidence="10">Releases the supercoiling and torsional tension of DNA, which is introduced during the DNA replication and transcription, by transiently cleaving and rejoining one strand of the DNA duplex. Introduces a single-strand break via transesterification at a target site in duplex DNA. The scissile phosphodiester is attacked by the catalytic tyrosine of the enzyme, resulting in the formation of a DNA-(5'-phosphotyrosyl)-enzyme intermediate and the expulsion of a 3'-OH DNA strand. The free DNA strand then undergoes passage around the unbroken strand, thus removing DNA supercoils. Finally, in the religation step, the DNA 3'-OH attacks the covalent intermediate to expel the active-site tyrosine and restore the DNA phosphodiester backbone.</text>
</comment>
<dbReference type="Pfam" id="PF01131">
    <property type="entry name" value="Topoisom_bac"/>
    <property type="match status" value="1"/>
</dbReference>
<comment type="similarity">
    <text evidence="2 10">Belongs to the type IA topoisomerase family.</text>
</comment>
<dbReference type="STRING" id="1802517.A2892_04670"/>
<dbReference type="InterPro" id="IPR006171">
    <property type="entry name" value="TOPRIM_dom"/>
</dbReference>
<comment type="caution">
    <text evidence="13">The sequence shown here is derived from an EMBL/GenBank/DDBJ whole genome shotgun (WGS) entry which is preliminary data.</text>
</comment>
<evidence type="ECO:0000256" key="1">
    <source>
        <dbReference type="ARBA" id="ARBA00000213"/>
    </source>
</evidence>
<evidence type="ECO:0000256" key="4">
    <source>
        <dbReference type="ARBA" id="ARBA00022771"/>
    </source>
</evidence>
<keyword evidence="7 10" id="KW-0799">Topoisomerase</keyword>
<comment type="catalytic activity">
    <reaction evidence="1 10">
        <text>ATP-independent breakage of single-stranded DNA, followed by passage and rejoining.</text>
        <dbReference type="EC" id="5.6.2.1"/>
    </reaction>
</comment>
<accession>A0A1F8B6Q3</accession>
<dbReference type="InterPro" id="IPR028612">
    <property type="entry name" value="Topoisom_1_IA"/>
</dbReference>
<dbReference type="SMART" id="SM00493">
    <property type="entry name" value="TOPRIM"/>
    <property type="match status" value="1"/>
</dbReference>
<feature type="site" description="Interaction with DNA" evidence="10">
    <location>
        <position position="154"/>
    </location>
</feature>
<dbReference type="GO" id="GO:0006265">
    <property type="term" value="P:DNA topological change"/>
    <property type="evidence" value="ECO:0007669"/>
    <property type="project" value="UniProtKB-UniRule"/>
</dbReference>
<keyword evidence="9 10" id="KW-0413">Isomerase</keyword>